<feature type="non-terminal residue" evidence="1">
    <location>
        <position position="1"/>
    </location>
</feature>
<accession>A0A0F9C234</accession>
<dbReference type="EMBL" id="LAZR01048958">
    <property type="protein sequence ID" value="KKK90746.1"/>
    <property type="molecule type" value="Genomic_DNA"/>
</dbReference>
<name>A0A0F9C234_9ZZZZ</name>
<proteinExistence type="predicted"/>
<gene>
    <name evidence="1" type="ORF">LCGC14_2719880</name>
</gene>
<protein>
    <submittedName>
        <fullName evidence="1">Uncharacterized protein</fullName>
    </submittedName>
</protein>
<dbReference type="AlphaFoldDB" id="A0A0F9C234"/>
<evidence type="ECO:0000313" key="1">
    <source>
        <dbReference type="EMBL" id="KKK90746.1"/>
    </source>
</evidence>
<sequence length="50" mass="5144">SARHQHPTKLGKRTAKAVESGLAAIEDDLPPELRDAAAAIAALIAAKVAE</sequence>
<reference evidence="1" key="1">
    <citation type="journal article" date="2015" name="Nature">
        <title>Complex archaea that bridge the gap between prokaryotes and eukaryotes.</title>
        <authorList>
            <person name="Spang A."/>
            <person name="Saw J.H."/>
            <person name="Jorgensen S.L."/>
            <person name="Zaremba-Niedzwiedzka K."/>
            <person name="Martijn J."/>
            <person name="Lind A.E."/>
            <person name="van Eijk R."/>
            <person name="Schleper C."/>
            <person name="Guy L."/>
            <person name="Ettema T.J."/>
        </authorList>
    </citation>
    <scope>NUCLEOTIDE SEQUENCE</scope>
</reference>
<comment type="caution">
    <text evidence="1">The sequence shown here is derived from an EMBL/GenBank/DDBJ whole genome shotgun (WGS) entry which is preliminary data.</text>
</comment>
<organism evidence="1">
    <name type="scientific">marine sediment metagenome</name>
    <dbReference type="NCBI Taxonomy" id="412755"/>
    <lineage>
        <taxon>unclassified sequences</taxon>
        <taxon>metagenomes</taxon>
        <taxon>ecological metagenomes</taxon>
    </lineage>
</organism>